<name>A0A9E1GMC7_9FIRM</name>
<comment type="caution">
    <text evidence="1">The sequence shown here is derived from an EMBL/GenBank/DDBJ whole genome shotgun (WGS) entry which is preliminary data.</text>
</comment>
<proteinExistence type="predicted"/>
<protein>
    <submittedName>
        <fullName evidence="1">Uncharacterized protein</fullName>
    </submittedName>
</protein>
<sequence length="98" mass="10754">MPSATDDDELQFELTPSVSFYDAKIIVSVTSFNAFAKEVVALADGFDPDYEASLWIGPDGHGANGAPYHIRDILDDMDAVQSAYNELADAFRPFVTEF</sequence>
<evidence type="ECO:0000313" key="1">
    <source>
        <dbReference type="EMBL" id="MBS6623127.1"/>
    </source>
</evidence>
<evidence type="ECO:0000313" key="2">
    <source>
        <dbReference type="Proteomes" id="UP000811365"/>
    </source>
</evidence>
<dbReference type="EMBL" id="JAGZYH010000070">
    <property type="protein sequence ID" value="MBS6623127.1"/>
    <property type="molecule type" value="Genomic_DNA"/>
</dbReference>
<dbReference type="Proteomes" id="UP000811365">
    <property type="component" value="Unassembled WGS sequence"/>
</dbReference>
<dbReference type="AlphaFoldDB" id="A0A9E1GMC7"/>
<gene>
    <name evidence="1" type="ORF">KH315_13380</name>
</gene>
<organism evidence="1 2">
    <name type="scientific">Faecalibacterium prausnitzii</name>
    <dbReference type="NCBI Taxonomy" id="853"/>
    <lineage>
        <taxon>Bacteria</taxon>
        <taxon>Bacillati</taxon>
        <taxon>Bacillota</taxon>
        <taxon>Clostridia</taxon>
        <taxon>Eubacteriales</taxon>
        <taxon>Oscillospiraceae</taxon>
        <taxon>Faecalibacterium</taxon>
    </lineage>
</organism>
<reference evidence="1" key="1">
    <citation type="submission" date="2021-02" db="EMBL/GenBank/DDBJ databases">
        <title>Infant gut strain persistence is associated with maternal origin, phylogeny, and functional potential including surface adhesion and iron acquisition.</title>
        <authorList>
            <person name="Lou Y.C."/>
        </authorList>
    </citation>
    <scope>NUCLEOTIDE SEQUENCE</scope>
    <source>
        <strain evidence="1">L2_039_000G1_dasL2_039_000G1_maxbin2.maxbin.077</strain>
    </source>
</reference>
<accession>A0A9E1GMC7</accession>